<proteinExistence type="predicted"/>
<dbReference type="GeneID" id="74307427"/>
<evidence type="ECO:0000313" key="2">
    <source>
        <dbReference type="Proteomes" id="UP001060368"/>
    </source>
</evidence>
<dbReference type="EMBL" id="CP096115">
    <property type="protein sequence ID" value="UUX91128.1"/>
    <property type="molecule type" value="Genomic_DNA"/>
</dbReference>
<dbReference type="SUPFAM" id="SSF54285">
    <property type="entry name" value="MoaD/ThiS"/>
    <property type="match status" value="1"/>
</dbReference>
<name>A0A9E7PJS3_9EURY</name>
<keyword evidence="2" id="KW-1185">Reference proteome</keyword>
<evidence type="ECO:0000313" key="1">
    <source>
        <dbReference type="EMBL" id="UUX91128.1"/>
    </source>
</evidence>
<organism evidence="1 2">
    <name type="scientific">Methanoplanus endosymbiosus</name>
    <dbReference type="NCBI Taxonomy" id="33865"/>
    <lineage>
        <taxon>Archaea</taxon>
        <taxon>Methanobacteriati</taxon>
        <taxon>Methanobacteriota</taxon>
        <taxon>Stenosarchaea group</taxon>
        <taxon>Methanomicrobia</taxon>
        <taxon>Methanomicrobiales</taxon>
        <taxon>Methanomicrobiaceae</taxon>
        <taxon>Methanoplanus</taxon>
    </lineage>
</organism>
<dbReference type="InterPro" id="IPR016155">
    <property type="entry name" value="Mopterin_synth/thiamin_S_b"/>
</dbReference>
<dbReference type="Proteomes" id="UP001060368">
    <property type="component" value="Chromosome"/>
</dbReference>
<reference evidence="1" key="1">
    <citation type="submission" date="2022-04" db="EMBL/GenBank/DDBJ databases">
        <title>Complete genome of Methanoplanus endosymbiosus DSM 3599.</title>
        <authorList>
            <person name="Chen S.-C."/>
            <person name="You Y.-T."/>
            <person name="Zhou Y.-Z."/>
            <person name="Lai M.-C."/>
        </authorList>
    </citation>
    <scope>NUCLEOTIDE SEQUENCE</scope>
    <source>
        <strain evidence="1">DSM 3599</strain>
    </source>
</reference>
<accession>A0A9E7PJS3</accession>
<sequence length="67" mass="7331">MKCTFTLIKENITEEAEFEGDTPLSDLMLACGIIPDTVIIELNGRIIPEDELAEEAGYDIITTASRG</sequence>
<dbReference type="InterPro" id="IPR012675">
    <property type="entry name" value="Beta-grasp_dom_sf"/>
</dbReference>
<dbReference type="KEGG" id="mend:L6E24_06965"/>
<dbReference type="Gene3D" id="3.10.20.30">
    <property type="match status" value="1"/>
</dbReference>
<protein>
    <submittedName>
        <fullName evidence="1">Thiamine S protein</fullName>
    </submittedName>
</protein>
<gene>
    <name evidence="1" type="ORF">L6E24_06965</name>
</gene>
<dbReference type="AlphaFoldDB" id="A0A9E7PJS3"/>
<dbReference type="RefSeq" id="WP_257741280.1">
    <property type="nucleotide sequence ID" value="NZ_CP096115.1"/>
</dbReference>